<evidence type="ECO:0000256" key="3">
    <source>
        <dbReference type="SAM" id="Coils"/>
    </source>
</evidence>
<dbReference type="GO" id="GO:0030163">
    <property type="term" value="P:protein catabolic process"/>
    <property type="evidence" value="ECO:0007669"/>
    <property type="project" value="InterPro"/>
</dbReference>
<evidence type="ECO:0000313" key="5">
    <source>
        <dbReference type="EMBL" id="ACO03467.1"/>
    </source>
</evidence>
<dbReference type="HOGENOM" id="CLU_014785_0_1_0"/>
<dbReference type="PRINTS" id="PR00830">
    <property type="entry name" value="ENDOLAPTASE"/>
</dbReference>
<comment type="catalytic activity">
    <reaction evidence="2">
        <text>Hydrolysis of proteins in presence of ATP.</text>
        <dbReference type="EC" id="3.4.21.53"/>
    </reaction>
</comment>
<dbReference type="STRING" id="123214.PERMA_0008"/>
<evidence type="ECO:0000256" key="2">
    <source>
        <dbReference type="PROSITE-ProRule" id="PRU01122"/>
    </source>
</evidence>
<dbReference type="Gene3D" id="3.30.230.10">
    <property type="match status" value="1"/>
</dbReference>
<dbReference type="SUPFAM" id="SSF54211">
    <property type="entry name" value="Ribosomal protein S5 domain 2-like"/>
    <property type="match status" value="1"/>
</dbReference>
<dbReference type="GO" id="GO:0004176">
    <property type="term" value="F:ATP-dependent peptidase activity"/>
    <property type="evidence" value="ECO:0007669"/>
    <property type="project" value="UniProtKB-UniRule"/>
</dbReference>
<dbReference type="PROSITE" id="PS51786">
    <property type="entry name" value="LON_PROTEOLYTIC"/>
    <property type="match status" value="1"/>
</dbReference>
<dbReference type="InterPro" id="IPR020568">
    <property type="entry name" value="Ribosomal_Su5_D2-typ_SF"/>
</dbReference>
<dbReference type="Gene3D" id="3.40.50.300">
    <property type="entry name" value="P-loop containing nucleotide triphosphate hydrolases"/>
    <property type="match status" value="2"/>
</dbReference>
<keyword evidence="6" id="KW-1185">Reference proteome</keyword>
<dbReference type="InterPro" id="IPR027065">
    <property type="entry name" value="Lon_Prtase"/>
</dbReference>
<dbReference type="Pfam" id="PF20436">
    <property type="entry name" value="LonB_AAA-LID"/>
    <property type="match status" value="1"/>
</dbReference>
<dbReference type="InterPro" id="IPR046843">
    <property type="entry name" value="LonB_AAA-LID"/>
</dbReference>
<evidence type="ECO:0000256" key="1">
    <source>
        <dbReference type="ARBA" id="ARBA00022670"/>
    </source>
</evidence>
<dbReference type="GO" id="GO:0005524">
    <property type="term" value="F:ATP binding"/>
    <property type="evidence" value="ECO:0007669"/>
    <property type="project" value="InterPro"/>
</dbReference>
<feature type="active site" evidence="2">
    <location>
        <position position="685"/>
    </location>
</feature>
<sequence>MAVKHIKADQIKITVSIKEGTEGVKPETLFPGQERVEKAFNIGLSTEKEGYNIYVAGPDGIGKVTYSLHKIKQVSKKKKTPEDICYYNNFEEPYRPKYLLLPAGYGKKLSRDLDRSIDTLKEAVVKQFESKEFEDERVKLIKEAEEKRKSILEQLKKEAESYGLALVITPAGIQFLPIVQGKVSPEFLKIPEIKSEFEKKVELFDETFRKYLRELREIDHTLIDSLNELKKKVSEYIVENVFYRIEEKYRDIKQALRFIRYIKEKIAERIDLFIRWKILEGDFFLQRTVEREFNLFRLNVIVDNSKTEGAPYKYEEIPTFKTVFGHIAYKAEMGILYADHMSITAGSLLKVRGGYLLLRAVDILKNPFLWEALKRSILHKKVYISQHPVEEVFPFQVGIFPEPVPFDVTIILVGDNRLYNILSVYDYEFNRLFKVKAEFDPVIKLTDKVIESFPKIVKKIITEEGMKDLTADALSQLIKYSIQLSGNRKKINVIFSHINDIIREADSTSDGNLITGDDIKRTIKEKIFRENLIEEKIRELFKEGILIIDIEGKKVGQVNGLTVYDLGSFRFGKPSRITASSYIGEKGIISIEREVELSGPIYDKGVLILSGYIGSRYGKDTPLTLSCSITFEQSYGEVEGDSASAAELIAVLSSIGDIQIRQDLAITGSIDQHGNIQPVGGIKEKIEGFYKVCKVIGLTGRQGVIVPSRNFDNIILDDDVLESIGKGDFHIYTVDHIDDVIQIVSEMKPLEFHQKVKEELVQFYEKVSKGKK</sequence>
<dbReference type="AlphaFoldDB" id="C0QSZ1"/>
<dbReference type="EMBL" id="CP001230">
    <property type="protein sequence ID" value="ACO03467.1"/>
    <property type="molecule type" value="Genomic_DNA"/>
</dbReference>
<keyword evidence="3" id="KW-0175">Coiled coil</keyword>
<dbReference type="InterPro" id="IPR046844">
    <property type="entry name" value="Lon-like_helical"/>
</dbReference>
<dbReference type="RefSeq" id="WP_012675706.1">
    <property type="nucleotide sequence ID" value="NC_012440.1"/>
</dbReference>
<dbReference type="eggNOG" id="COG0470">
    <property type="taxonomic scope" value="Bacteria"/>
</dbReference>
<dbReference type="InterPro" id="IPR014721">
    <property type="entry name" value="Ribsml_uS5_D2-typ_fold_subgr"/>
</dbReference>
<dbReference type="OrthoDB" id="9758568at2"/>
<dbReference type="eggNOG" id="COG1067">
    <property type="taxonomic scope" value="Bacteria"/>
</dbReference>
<feature type="coiled-coil region" evidence="3">
    <location>
        <begin position="130"/>
        <end position="161"/>
    </location>
</feature>
<dbReference type="InterPro" id="IPR008269">
    <property type="entry name" value="Lon_proteolytic"/>
</dbReference>
<keyword evidence="2" id="KW-0720">Serine protease</keyword>
<dbReference type="GO" id="GO:0004252">
    <property type="term" value="F:serine-type endopeptidase activity"/>
    <property type="evidence" value="ECO:0007669"/>
    <property type="project" value="UniProtKB-UniRule"/>
</dbReference>
<feature type="domain" description="Lon proteolytic" evidence="4">
    <location>
        <begin position="552"/>
        <end position="747"/>
    </location>
</feature>
<dbReference type="EC" id="3.4.21.53" evidence="2"/>
<organism evidence="5 6">
    <name type="scientific">Persephonella marina (strain DSM 14350 / EX-H1)</name>
    <dbReference type="NCBI Taxonomy" id="123214"/>
    <lineage>
        <taxon>Bacteria</taxon>
        <taxon>Pseudomonadati</taxon>
        <taxon>Aquificota</taxon>
        <taxon>Aquificia</taxon>
        <taxon>Aquificales</taxon>
        <taxon>Hydrogenothermaceae</taxon>
        <taxon>Persephonella</taxon>
    </lineage>
</organism>
<evidence type="ECO:0000313" key="6">
    <source>
        <dbReference type="Proteomes" id="UP000001366"/>
    </source>
</evidence>
<dbReference type="Proteomes" id="UP000001366">
    <property type="component" value="Chromosome"/>
</dbReference>
<dbReference type="InterPro" id="IPR041699">
    <property type="entry name" value="AAA_32"/>
</dbReference>
<reference evidence="5 6" key="1">
    <citation type="journal article" date="2009" name="J. Bacteriol.">
        <title>Complete and draft genome sequences of six members of the Aquificales.</title>
        <authorList>
            <person name="Reysenbach A.L."/>
            <person name="Hamamura N."/>
            <person name="Podar M."/>
            <person name="Griffiths E."/>
            <person name="Ferreira S."/>
            <person name="Hochstein R."/>
            <person name="Heidelberg J."/>
            <person name="Johnson J."/>
            <person name="Mead D."/>
            <person name="Pohorille A."/>
            <person name="Sarmiento M."/>
            <person name="Schweighofer K."/>
            <person name="Seshadri R."/>
            <person name="Voytek M.A."/>
        </authorList>
    </citation>
    <scope>NUCLEOTIDE SEQUENCE [LARGE SCALE GENOMIC DNA]</scope>
    <source>
        <strain evidence="6">DSM 14350 / EX-H1</strain>
    </source>
</reference>
<dbReference type="PANTHER" id="PTHR10046">
    <property type="entry name" value="ATP DEPENDENT LON PROTEASE FAMILY MEMBER"/>
    <property type="match status" value="1"/>
</dbReference>
<dbReference type="InterPro" id="IPR027417">
    <property type="entry name" value="P-loop_NTPase"/>
</dbReference>
<dbReference type="PaxDb" id="123214-PERMA_0008"/>
<keyword evidence="2" id="KW-0378">Hydrolase</keyword>
<accession>C0QSZ1</accession>
<comment type="similarity">
    <text evidence="2">Belongs to the peptidase S16 family.</text>
</comment>
<keyword evidence="1 2" id="KW-0645">Protease</keyword>
<dbReference type="GO" id="GO:0006508">
    <property type="term" value="P:proteolysis"/>
    <property type="evidence" value="ECO:0007669"/>
    <property type="project" value="UniProtKB-KW"/>
</dbReference>
<name>C0QSZ1_PERMH</name>
<dbReference type="Pfam" id="PF05362">
    <property type="entry name" value="Lon_C"/>
    <property type="match status" value="1"/>
</dbReference>
<gene>
    <name evidence="5" type="ordered locus">PERMA_0008</name>
</gene>
<feature type="active site" evidence="2">
    <location>
        <position position="642"/>
    </location>
</feature>
<evidence type="ECO:0000259" key="4">
    <source>
        <dbReference type="PROSITE" id="PS51786"/>
    </source>
</evidence>
<proteinExistence type="inferred from homology"/>
<dbReference type="Pfam" id="PF20437">
    <property type="entry name" value="LonC_helical"/>
    <property type="match status" value="1"/>
</dbReference>
<dbReference type="KEGG" id="pmx:PERMA_0008"/>
<dbReference type="Gene3D" id="1.10.8.60">
    <property type="match status" value="1"/>
</dbReference>
<protein>
    <recommendedName>
        <fullName evidence="2">endopeptidase La</fullName>
        <ecNumber evidence="2">3.4.21.53</ecNumber>
    </recommendedName>
</protein>
<dbReference type="Pfam" id="PF13654">
    <property type="entry name" value="AAA_32"/>
    <property type="match status" value="1"/>
</dbReference>